<accession>A0ABT9V9E9</accession>
<dbReference type="RefSeq" id="WP_307152034.1">
    <property type="nucleotide sequence ID" value="NZ_JAUSTU010000031.1"/>
</dbReference>
<proteinExistence type="predicted"/>
<dbReference type="Gene3D" id="3.40.250.10">
    <property type="entry name" value="Rhodanese-like domain"/>
    <property type="match status" value="1"/>
</dbReference>
<keyword evidence="3" id="KW-1185">Reference proteome</keyword>
<dbReference type="CDD" id="cd00158">
    <property type="entry name" value="RHOD"/>
    <property type="match status" value="1"/>
</dbReference>
<dbReference type="Pfam" id="PF00581">
    <property type="entry name" value="Rhodanese"/>
    <property type="match status" value="1"/>
</dbReference>
<dbReference type="EMBL" id="JAUSTU010000031">
    <property type="protein sequence ID" value="MDQ0157582.1"/>
    <property type="molecule type" value="Genomic_DNA"/>
</dbReference>
<dbReference type="SUPFAM" id="SSF52821">
    <property type="entry name" value="Rhodanese/Cell cycle control phosphatase"/>
    <property type="match status" value="1"/>
</dbReference>
<evidence type="ECO:0000313" key="2">
    <source>
        <dbReference type="EMBL" id="MDQ0157582.1"/>
    </source>
</evidence>
<dbReference type="InterPro" id="IPR036873">
    <property type="entry name" value="Rhodanese-like_dom_sf"/>
</dbReference>
<reference evidence="2 3" key="1">
    <citation type="submission" date="2023-07" db="EMBL/GenBank/DDBJ databases">
        <title>Genomic Encyclopedia of Type Strains, Phase IV (KMG-IV): sequencing the most valuable type-strain genomes for metagenomic binning, comparative biology and taxonomic classification.</title>
        <authorList>
            <person name="Goeker M."/>
        </authorList>
    </citation>
    <scope>NUCLEOTIDE SEQUENCE [LARGE SCALE GENOMIC DNA]</scope>
    <source>
        <strain evidence="2 3">DSM 23948</strain>
    </source>
</reference>
<evidence type="ECO:0000259" key="1">
    <source>
        <dbReference type="PROSITE" id="PS50206"/>
    </source>
</evidence>
<dbReference type="PROSITE" id="PS51257">
    <property type="entry name" value="PROKAR_LIPOPROTEIN"/>
    <property type="match status" value="1"/>
</dbReference>
<dbReference type="SMART" id="SM00450">
    <property type="entry name" value="RHOD"/>
    <property type="match status" value="1"/>
</dbReference>
<evidence type="ECO:0000313" key="3">
    <source>
        <dbReference type="Proteomes" id="UP001231362"/>
    </source>
</evidence>
<name>A0ABT9V9E9_9BACL</name>
<feature type="domain" description="Rhodanese" evidence="1">
    <location>
        <begin position="37"/>
        <end position="122"/>
    </location>
</feature>
<sequence length="122" mass="13664">MKRTGLLLIFFLAIILSACSGDGYKNLSTEEAKKLVDHSEAVVLDVRTPEEFEEGHIPKATLIPLQELESRLGELDKDETYLVVCRSGNRSAQASELLVQEGFKKVYNMTGGMNTWDDEIEK</sequence>
<gene>
    <name evidence="2" type="ORF">J2S07_003927</name>
</gene>
<protein>
    <submittedName>
        <fullName evidence="2">Rhodanese-related sulfurtransferase</fullName>
    </submittedName>
</protein>
<comment type="caution">
    <text evidence="2">The sequence shown here is derived from an EMBL/GenBank/DDBJ whole genome shotgun (WGS) entry which is preliminary data.</text>
</comment>
<dbReference type="PANTHER" id="PTHR43031:SF1">
    <property type="entry name" value="PYRIDINE NUCLEOTIDE-DISULPHIDE OXIDOREDUCTASE"/>
    <property type="match status" value="1"/>
</dbReference>
<dbReference type="PROSITE" id="PS50206">
    <property type="entry name" value="RHODANESE_3"/>
    <property type="match status" value="1"/>
</dbReference>
<dbReference type="InterPro" id="IPR050229">
    <property type="entry name" value="GlpE_sulfurtransferase"/>
</dbReference>
<dbReference type="InterPro" id="IPR001763">
    <property type="entry name" value="Rhodanese-like_dom"/>
</dbReference>
<dbReference type="PANTHER" id="PTHR43031">
    <property type="entry name" value="FAD-DEPENDENT OXIDOREDUCTASE"/>
    <property type="match status" value="1"/>
</dbReference>
<dbReference type="Proteomes" id="UP001231362">
    <property type="component" value="Unassembled WGS sequence"/>
</dbReference>
<organism evidence="2 3">
    <name type="scientific">Anoxybacillus andreesenii</name>
    <dbReference type="NCBI Taxonomy" id="1325932"/>
    <lineage>
        <taxon>Bacteria</taxon>
        <taxon>Bacillati</taxon>
        <taxon>Bacillota</taxon>
        <taxon>Bacilli</taxon>
        <taxon>Bacillales</taxon>
        <taxon>Anoxybacillaceae</taxon>
        <taxon>Anoxybacillus</taxon>
    </lineage>
</organism>